<dbReference type="GO" id="GO:0070403">
    <property type="term" value="F:NAD+ binding"/>
    <property type="evidence" value="ECO:0007669"/>
    <property type="project" value="InterPro"/>
</dbReference>
<feature type="binding site" evidence="8">
    <location>
        <position position="207"/>
    </location>
    <ligand>
        <name>Zn(2+)</name>
        <dbReference type="ChEBI" id="CHEBI:29105"/>
    </ligand>
</feature>
<dbReference type="InterPro" id="IPR003000">
    <property type="entry name" value="Sirtuin"/>
</dbReference>
<feature type="region of interest" description="Disordered" evidence="9">
    <location>
        <begin position="17"/>
        <end position="45"/>
    </location>
</feature>
<feature type="compositionally biased region" description="Low complexity" evidence="9">
    <location>
        <begin position="19"/>
        <end position="32"/>
    </location>
</feature>
<feature type="binding site" evidence="8">
    <location>
        <position position="183"/>
    </location>
    <ligand>
        <name>Zn(2+)</name>
        <dbReference type="ChEBI" id="CHEBI:29105"/>
    </ligand>
</feature>
<evidence type="ECO:0000256" key="6">
    <source>
        <dbReference type="ARBA" id="ARBA00022833"/>
    </source>
</evidence>
<feature type="domain" description="Deacetylase sirtuin-type" evidence="10">
    <location>
        <begin position="43"/>
        <end position="340"/>
    </location>
</feature>
<evidence type="ECO:0000313" key="11">
    <source>
        <dbReference type="EMBL" id="SPO37060.1"/>
    </source>
</evidence>
<reference evidence="11 12" key="1">
    <citation type="submission" date="2018-03" db="EMBL/GenBank/DDBJ databases">
        <authorList>
            <person name="Guldener U."/>
        </authorList>
    </citation>
    <scope>NUCLEOTIDE SEQUENCE [LARGE SCALE GENOMIC DNA]</scope>
    <source>
        <strain evidence="11 12">DAOM196992</strain>
    </source>
</reference>
<dbReference type="InterPro" id="IPR026590">
    <property type="entry name" value="Ssirtuin_cat_dom"/>
</dbReference>
<dbReference type="Proteomes" id="UP000323386">
    <property type="component" value="Unassembled WGS sequence"/>
</dbReference>
<dbReference type="GO" id="GO:0017136">
    <property type="term" value="F:histone deacetylase activity, NAD-dependent"/>
    <property type="evidence" value="ECO:0007669"/>
    <property type="project" value="TreeGrafter"/>
</dbReference>
<comment type="cofactor">
    <cofactor evidence="1">
        <name>Zn(2+)</name>
        <dbReference type="ChEBI" id="CHEBI:29105"/>
    </cofactor>
</comment>
<accession>A0A5C3EYZ9</accession>
<dbReference type="InterPro" id="IPR029035">
    <property type="entry name" value="DHS-like_NAD/FAD-binding_dom"/>
</dbReference>
<dbReference type="PANTHER" id="PTHR11085:SF6">
    <property type="entry name" value="NAD-DEPENDENT PROTEIN DEACETYLASE SIRTUIN-2"/>
    <property type="match status" value="1"/>
</dbReference>
<dbReference type="InterPro" id="IPR026591">
    <property type="entry name" value="Sirtuin_cat_small_dom_sf"/>
</dbReference>
<feature type="active site" description="Proton acceptor" evidence="8">
    <location>
        <position position="175"/>
    </location>
</feature>
<keyword evidence="7" id="KW-0520">NAD</keyword>
<evidence type="ECO:0000256" key="8">
    <source>
        <dbReference type="PROSITE-ProRule" id="PRU00236"/>
    </source>
</evidence>
<dbReference type="InterPro" id="IPR050134">
    <property type="entry name" value="NAD-dep_sirtuin_deacylases"/>
</dbReference>
<dbReference type="CDD" id="cd01408">
    <property type="entry name" value="SIRT1"/>
    <property type="match status" value="1"/>
</dbReference>
<dbReference type="Gene3D" id="3.30.1600.10">
    <property type="entry name" value="SIR2/SIRT2 'Small Domain"/>
    <property type="match status" value="1"/>
</dbReference>
<feature type="binding site" evidence="8">
    <location>
        <position position="186"/>
    </location>
    <ligand>
        <name>Zn(2+)</name>
        <dbReference type="ChEBI" id="CHEBI:29105"/>
    </ligand>
</feature>
<dbReference type="GO" id="GO:0046872">
    <property type="term" value="F:metal ion binding"/>
    <property type="evidence" value="ECO:0007669"/>
    <property type="project" value="UniProtKB-KW"/>
</dbReference>
<evidence type="ECO:0000256" key="4">
    <source>
        <dbReference type="ARBA" id="ARBA00022679"/>
    </source>
</evidence>
<evidence type="ECO:0000259" key="10">
    <source>
        <dbReference type="PROSITE" id="PS50305"/>
    </source>
</evidence>
<dbReference type="OrthoDB" id="420264at2759"/>
<evidence type="ECO:0000256" key="1">
    <source>
        <dbReference type="ARBA" id="ARBA00001947"/>
    </source>
</evidence>
<dbReference type="GO" id="GO:0005634">
    <property type="term" value="C:nucleus"/>
    <property type="evidence" value="ECO:0007669"/>
    <property type="project" value="TreeGrafter"/>
</dbReference>
<dbReference type="AlphaFoldDB" id="A0A5C3EYZ9"/>
<evidence type="ECO:0000256" key="9">
    <source>
        <dbReference type="SAM" id="MobiDB-lite"/>
    </source>
</evidence>
<evidence type="ECO:0000256" key="7">
    <source>
        <dbReference type="ARBA" id="ARBA00023027"/>
    </source>
</evidence>
<keyword evidence="6 8" id="KW-0862">Zinc</keyword>
<dbReference type="SUPFAM" id="SSF52467">
    <property type="entry name" value="DHS-like NAD/FAD-binding domain"/>
    <property type="match status" value="1"/>
</dbReference>
<dbReference type="Gene3D" id="3.40.50.1220">
    <property type="entry name" value="TPP-binding domain"/>
    <property type="match status" value="1"/>
</dbReference>
<dbReference type="EMBL" id="OOIP01000006">
    <property type="protein sequence ID" value="SPO37060.1"/>
    <property type="molecule type" value="Genomic_DNA"/>
</dbReference>
<name>A0A5C3EYZ9_9BASI</name>
<organism evidence="11 12">
    <name type="scientific">Pseudozyma flocculosa</name>
    <dbReference type="NCBI Taxonomy" id="84751"/>
    <lineage>
        <taxon>Eukaryota</taxon>
        <taxon>Fungi</taxon>
        <taxon>Dikarya</taxon>
        <taxon>Basidiomycota</taxon>
        <taxon>Ustilaginomycotina</taxon>
        <taxon>Ustilaginomycetes</taxon>
        <taxon>Ustilaginales</taxon>
        <taxon>Ustilaginaceae</taxon>
        <taxon>Pseudozyma</taxon>
    </lineage>
</organism>
<protein>
    <submittedName>
        <fullName evidence="11">Related to NAD-dependent histone deacetylase</fullName>
    </submittedName>
</protein>
<evidence type="ECO:0000256" key="3">
    <source>
        <dbReference type="ARBA" id="ARBA00006924"/>
    </source>
</evidence>
<feature type="compositionally biased region" description="Basic and acidic residues" evidence="9">
    <location>
        <begin position="401"/>
        <end position="417"/>
    </location>
</feature>
<dbReference type="GO" id="GO:0005739">
    <property type="term" value="C:mitochondrion"/>
    <property type="evidence" value="ECO:0007669"/>
    <property type="project" value="UniProtKB-SubCell"/>
</dbReference>
<evidence type="ECO:0000256" key="5">
    <source>
        <dbReference type="ARBA" id="ARBA00022723"/>
    </source>
</evidence>
<sequence length="478" mass="50998">MPITARSIIHNLTRLFQMSSSPPSSSSSRPPSATDNHNNPFFRHGGGPTLDGVANLIKHPATRKVMVLAGAGISTSATPPIPDFRTPATGLYDNLAKYSLPYPEAIFDIEYFQQKPQPFFTLAKELYPGNFKPSLTHYFFSLLHTHGKLGTVFTQNVDTLERIAGLPADRIVEAHGSFASAACIKCRTQVEPDWMRAKVMAGQIARCEAKACRKRGSPGLVKPDIVFFGEGLPDRFFKRIRDLRSADLLIVVGTSLQVQPFASLIDAVPSHCPRVLINLERVGELAGYDTHGGGMGGRMNESGFDFDGLTVGGRHRTRDVFWGGKADEGVLLLARALGWEDELLKLKKTSFAKLDEESGVTSIADTRQPPGDKAEEVSSKVASCATDGAEAEAATPAMPRPNEDEATRVDDEVKPDETDQLSSALSKTTLGDGGSTASEDKDRAGAGGGGGEGVGTSTSETGEDASSTGTCKPSSSLL</sequence>
<dbReference type="PROSITE" id="PS50305">
    <property type="entry name" value="SIRTUIN"/>
    <property type="match status" value="1"/>
</dbReference>
<comment type="similarity">
    <text evidence="3">Belongs to the sirtuin family. Class I subfamily.</text>
</comment>
<keyword evidence="5 8" id="KW-0479">Metal-binding</keyword>
<feature type="region of interest" description="Disordered" evidence="9">
    <location>
        <begin position="357"/>
        <end position="478"/>
    </location>
</feature>
<dbReference type="PANTHER" id="PTHR11085">
    <property type="entry name" value="NAD-DEPENDENT PROTEIN DEACYLASE SIRTUIN-5, MITOCHONDRIAL-RELATED"/>
    <property type="match status" value="1"/>
</dbReference>
<feature type="compositionally biased region" description="Gly residues" evidence="9">
    <location>
        <begin position="445"/>
        <end position="454"/>
    </location>
</feature>
<comment type="subcellular location">
    <subcellularLocation>
        <location evidence="2">Mitochondrion</location>
    </subcellularLocation>
</comment>
<keyword evidence="4" id="KW-0808">Transferase</keyword>
<keyword evidence="12" id="KW-1185">Reference proteome</keyword>
<feature type="compositionally biased region" description="Polar residues" evidence="9">
    <location>
        <begin position="464"/>
        <end position="478"/>
    </location>
</feature>
<feature type="compositionally biased region" description="Polar residues" evidence="9">
    <location>
        <begin position="420"/>
        <end position="429"/>
    </location>
</feature>
<evidence type="ECO:0000256" key="2">
    <source>
        <dbReference type="ARBA" id="ARBA00004173"/>
    </source>
</evidence>
<proteinExistence type="inferred from homology"/>
<dbReference type="Pfam" id="PF02146">
    <property type="entry name" value="SIR2"/>
    <property type="match status" value="1"/>
</dbReference>
<evidence type="ECO:0000313" key="12">
    <source>
        <dbReference type="Proteomes" id="UP000323386"/>
    </source>
</evidence>
<feature type="binding site" evidence="8">
    <location>
        <position position="212"/>
    </location>
    <ligand>
        <name>Zn(2+)</name>
        <dbReference type="ChEBI" id="CHEBI:29105"/>
    </ligand>
</feature>
<gene>
    <name evidence="11" type="ORF">PSFLO_02532</name>
</gene>